<dbReference type="CDD" id="cd09165">
    <property type="entry name" value="PLDc_PaPPK1_C1_like"/>
    <property type="match status" value="1"/>
</dbReference>
<keyword evidence="4" id="KW-0479">Metal-binding</keyword>
<dbReference type="SUPFAM" id="SSF140356">
    <property type="entry name" value="PPK N-terminal domain-like"/>
    <property type="match status" value="1"/>
</dbReference>
<evidence type="ECO:0000259" key="10">
    <source>
        <dbReference type="Pfam" id="PF13089"/>
    </source>
</evidence>
<dbReference type="InterPro" id="IPR036832">
    <property type="entry name" value="PPK_N_dom_sf"/>
</dbReference>
<dbReference type="NCBIfam" id="NF003917">
    <property type="entry name" value="PRK05443.1-1"/>
    <property type="match status" value="1"/>
</dbReference>
<dbReference type="InterPro" id="IPR025198">
    <property type="entry name" value="PPK_N_dom"/>
</dbReference>
<dbReference type="GO" id="GO:0005524">
    <property type="term" value="F:ATP binding"/>
    <property type="evidence" value="ECO:0007669"/>
    <property type="project" value="UniProtKB-KW"/>
</dbReference>
<comment type="caution">
    <text evidence="13">The sequence shown here is derived from an EMBL/GenBank/DDBJ whole genome shotgun (WGS) entry which is preliminary data.</text>
</comment>
<evidence type="ECO:0000259" key="9">
    <source>
        <dbReference type="Pfam" id="PF02503"/>
    </source>
</evidence>
<dbReference type="EMBL" id="CABO01000001">
    <property type="protein sequence ID" value="CBI00691.1"/>
    <property type="molecule type" value="Genomic_DNA"/>
</dbReference>
<dbReference type="GO" id="GO:0008976">
    <property type="term" value="F:polyphosphate kinase activity"/>
    <property type="evidence" value="ECO:0007669"/>
    <property type="project" value="UniProtKB-EC"/>
</dbReference>
<evidence type="ECO:0000256" key="6">
    <source>
        <dbReference type="ARBA" id="ARBA00022777"/>
    </source>
</evidence>
<name>E6PEZ6_9ZZZZ</name>
<keyword evidence="7" id="KW-0067">ATP-binding</keyword>
<dbReference type="PANTHER" id="PTHR30218:SF0">
    <property type="entry name" value="POLYPHOSPHATE KINASE"/>
    <property type="match status" value="1"/>
</dbReference>
<dbReference type="SUPFAM" id="SSF143724">
    <property type="entry name" value="PHP14-like"/>
    <property type="match status" value="1"/>
</dbReference>
<dbReference type="InterPro" id="IPR041108">
    <property type="entry name" value="PP_kinase_C_1"/>
</dbReference>
<evidence type="ECO:0000259" key="12">
    <source>
        <dbReference type="Pfam" id="PF17941"/>
    </source>
</evidence>
<dbReference type="Gene3D" id="3.30.870.10">
    <property type="entry name" value="Endonuclease Chain A"/>
    <property type="match status" value="2"/>
</dbReference>
<dbReference type="NCBIfam" id="NF003921">
    <property type="entry name" value="PRK05443.2-2"/>
    <property type="match status" value="1"/>
</dbReference>
<dbReference type="PANTHER" id="PTHR30218">
    <property type="entry name" value="POLYPHOSPHATE KINASE"/>
    <property type="match status" value="1"/>
</dbReference>
<evidence type="ECO:0000259" key="11">
    <source>
        <dbReference type="Pfam" id="PF13090"/>
    </source>
</evidence>
<reference evidence="13" key="1">
    <citation type="submission" date="2009-10" db="EMBL/GenBank/DDBJ databases">
        <title>Diversity of trophic interactions inside an arsenic-rich microbial ecosystem.</title>
        <authorList>
            <person name="Bertin P.N."/>
            <person name="Heinrich-Salmeron A."/>
            <person name="Pelletier E."/>
            <person name="Goulhen-Chollet F."/>
            <person name="Arsene-Ploetze F."/>
            <person name="Gallien S."/>
            <person name="Calteau A."/>
            <person name="Vallenet D."/>
            <person name="Casiot C."/>
            <person name="Chane-Woon-Ming B."/>
            <person name="Giloteaux L."/>
            <person name="Barakat M."/>
            <person name="Bonnefoy V."/>
            <person name="Bruneel O."/>
            <person name="Chandler M."/>
            <person name="Cleiss J."/>
            <person name="Duran R."/>
            <person name="Elbaz-Poulichet F."/>
            <person name="Fonknechten N."/>
            <person name="Lauga B."/>
            <person name="Mornico D."/>
            <person name="Ortet P."/>
            <person name="Schaeffer C."/>
            <person name="Siguier P."/>
            <person name="Alexander Thil Smith A."/>
            <person name="Van Dorsselaer A."/>
            <person name="Weissenbach J."/>
            <person name="Medigue C."/>
            <person name="Le Paslier D."/>
        </authorList>
    </citation>
    <scope>NUCLEOTIDE SEQUENCE</scope>
</reference>
<feature type="domain" description="Polyphosphate kinase middle" evidence="9">
    <location>
        <begin position="139"/>
        <end position="318"/>
    </location>
</feature>
<dbReference type="Gene3D" id="1.20.58.310">
    <property type="entry name" value="Polyphosphate kinase N-terminal domain"/>
    <property type="match status" value="1"/>
</dbReference>
<dbReference type="Gene3D" id="3.30.1840.10">
    <property type="entry name" value="Polyphosphate kinase middle domain"/>
    <property type="match status" value="1"/>
</dbReference>
<dbReference type="EMBL" id="CABL01000005">
    <property type="protein sequence ID" value="CBH75032.1"/>
    <property type="molecule type" value="Genomic_DNA"/>
</dbReference>
<sequence length="702" mass="78677">MLQRFEAAVPPQNAERGDAELFFSRELSWLAFNERVLEEALDQKNPLLERLKFVSIFGTNLDEFFMIRVAAIKQQIAAGVTTRSDDGRLPAEHLAAISENIRETLPQQMKVLRDDLLPAIVEKGVRILDVTDLDDERARTVEHVFDERIFPVLTPLAVDSGHPFPYISNLSLSLAVELEEVTPEGIDVHFARVKIPPTLPRFIEIAESAPGGRSFVLIEDAIAHHLDALFPGMTVRASYLFRVTRDADLDLQEDEADDLLQAIESELQKRRFGEPVRLEVERGIPENLRAFLLDALELSESDCYDIDGFMGLSDLMSLYRLAGHDELRDRPFTPAIPARLRGVSDLFAAIREGDILLHHPYDSFDPVVQFVQTAANDDRVLAIKATLYRTSGSDSPIVRALLEAAENEKQVAVVIELKARFDEENNIEWARRLERAGVHVVYGFPGLKVHAKALLVVREDDDGIRRYMHFGTGNYNEKSARLYTDFSLFTARARLGADLAQMFNALTGFAKVTDYDELLVAPVTLRREILAAIDRETEHAEAGRPCGIRAKLNALTDKEVVRALYRASQAGVPIDLLVRGMCTLRPGVPGLSESIRVRSIVGRFLEHSRLFAFADGGARKLFIGSADWMGRNLDRRVELAVPIEDREMAAELDGLLASVLFADTQQSRELLPDGSYRRLAARPGAGIDAQNELLRRRERLLS</sequence>
<evidence type="ECO:0000313" key="13">
    <source>
        <dbReference type="EMBL" id="CBH75032.1"/>
    </source>
</evidence>
<gene>
    <name evidence="13" type="primary">ppk</name>
    <name evidence="13" type="ORF">CARN1_0207</name>
    <name evidence="14" type="ORF">CARN4_1628</name>
</gene>
<evidence type="ECO:0000256" key="5">
    <source>
        <dbReference type="ARBA" id="ARBA00022741"/>
    </source>
</evidence>
<dbReference type="EC" id="2.7.4.1" evidence="1"/>
<protein>
    <recommendedName>
        <fullName evidence="1">ATP-polyphosphate phosphotransferase</fullName>
        <ecNumber evidence="1">2.7.4.1</ecNumber>
    </recommendedName>
</protein>
<dbReference type="Pfam" id="PF13090">
    <property type="entry name" value="PP_kinase_C"/>
    <property type="match status" value="1"/>
</dbReference>
<organism evidence="13">
    <name type="scientific">mine drainage metagenome</name>
    <dbReference type="NCBI Taxonomy" id="410659"/>
    <lineage>
        <taxon>unclassified sequences</taxon>
        <taxon>metagenomes</taxon>
        <taxon>ecological metagenomes</taxon>
    </lineage>
</organism>
<dbReference type="AlphaFoldDB" id="E6PEZ6"/>
<dbReference type="NCBIfam" id="TIGR03705">
    <property type="entry name" value="poly_P_kin"/>
    <property type="match status" value="1"/>
</dbReference>
<evidence type="ECO:0000256" key="3">
    <source>
        <dbReference type="ARBA" id="ARBA00022679"/>
    </source>
</evidence>
<feature type="domain" description="Polyphosphate kinase C-terminal" evidence="12">
    <location>
        <begin position="346"/>
        <end position="510"/>
    </location>
</feature>
<dbReference type="InterPro" id="IPR024953">
    <property type="entry name" value="PP_kinase_middle"/>
</dbReference>
<dbReference type="Pfam" id="PF13089">
    <property type="entry name" value="PP_kinase_N"/>
    <property type="match status" value="1"/>
</dbReference>
<keyword evidence="5" id="KW-0547">Nucleotide-binding</keyword>
<dbReference type="InterPro" id="IPR036830">
    <property type="entry name" value="PP_kinase_middle_dom_sf"/>
</dbReference>
<keyword evidence="2" id="KW-0597">Phosphoprotein</keyword>
<evidence type="ECO:0000256" key="7">
    <source>
        <dbReference type="ARBA" id="ARBA00022840"/>
    </source>
</evidence>
<dbReference type="GO" id="GO:0006799">
    <property type="term" value="P:polyphosphate biosynthetic process"/>
    <property type="evidence" value="ECO:0007669"/>
    <property type="project" value="InterPro"/>
</dbReference>
<dbReference type="Pfam" id="PF02503">
    <property type="entry name" value="PP_kinase"/>
    <property type="match status" value="1"/>
</dbReference>
<feature type="domain" description="Polyphosphate kinase C-terminal" evidence="11">
    <location>
        <begin position="518"/>
        <end position="690"/>
    </location>
</feature>
<dbReference type="Pfam" id="PF17941">
    <property type="entry name" value="PP_kinase_C_1"/>
    <property type="match status" value="1"/>
</dbReference>
<dbReference type="GO" id="GO:0009358">
    <property type="term" value="C:polyphosphate kinase complex"/>
    <property type="evidence" value="ECO:0007669"/>
    <property type="project" value="InterPro"/>
</dbReference>
<dbReference type="SUPFAM" id="SSF56024">
    <property type="entry name" value="Phospholipase D/nuclease"/>
    <property type="match status" value="2"/>
</dbReference>
<evidence type="ECO:0000256" key="2">
    <source>
        <dbReference type="ARBA" id="ARBA00022553"/>
    </source>
</evidence>
<keyword evidence="6 13" id="KW-0418">Kinase</keyword>
<dbReference type="HAMAP" id="MF_00347">
    <property type="entry name" value="Polyphosphate_kinase"/>
    <property type="match status" value="1"/>
</dbReference>
<dbReference type="InterPro" id="IPR003414">
    <property type="entry name" value="PP_kinase"/>
</dbReference>
<evidence type="ECO:0000256" key="4">
    <source>
        <dbReference type="ARBA" id="ARBA00022723"/>
    </source>
</evidence>
<evidence type="ECO:0000313" key="14">
    <source>
        <dbReference type="EMBL" id="CBI00691.1"/>
    </source>
</evidence>
<dbReference type="GO" id="GO:0046872">
    <property type="term" value="F:metal ion binding"/>
    <property type="evidence" value="ECO:0007669"/>
    <property type="project" value="UniProtKB-KW"/>
</dbReference>
<dbReference type="NCBIfam" id="NF003918">
    <property type="entry name" value="PRK05443.1-2"/>
    <property type="match status" value="1"/>
</dbReference>
<proteinExistence type="inferred from homology"/>
<dbReference type="InterPro" id="IPR025200">
    <property type="entry name" value="PPK_C_dom2"/>
</dbReference>
<evidence type="ECO:0000256" key="1">
    <source>
        <dbReference type="ARBA" id="ARBA00012960"/>
    </source>
</evidence>
<accession>E6PEZ6</accession>
<dbReference type="CDD" id="cd09168">
    <property type="entry name" value="PLDc_PaPPK1_C2_like"/>
    <property type="match status" value="1"/>
</dbReference>
<dbReference type="PIRSF" id="PIRSF015589">
    <property type="entry name" value="PP_kinase"/>
    <property type="match status" value="1"/>
</dbReference>
<dbReference type="FunFam" id="3.30.870.10:FF:000001">
    <property type="entry name" value="Polyphosphate kinase"/>
    <property type="match status" value="1"/>
</dbReference>
<feature type="domain" description="Polyphosphate kinase N-terminal" evidence="10">
    <location>
        <begin position="22"/>
        <end position="127"/>
    </location>
</feature>
<keyword evidence="3 13" id="KW-0808">Transferase</keyword>
<evidence type="ECO:0000256" key="8">
    <source>
        <dbReference type="ARBA" id="ARBA00022842"/>
    </source>
</evidence>
<keyword evidence="8" id="KW-0460">Magnesium</keyword>